<dbReference type="CDD" id="cd06464">
    <property type="entry name" value="ACD_sHsps-like"/>
    <property type="match status" value="1"/>
</dbReference>
<dbReference type="PANTHER" id="PTHR11527">
    <property type="entry name" value="HEAT-SHOCK PROTEIN 20 FAMILY MEMBER"/>
    <property type="match status" value="1"/>
</dbReference>
<dbReference type="AlphaFoldDB" id="A0A5Q5CCG5"/>
<name>A0A5Q5CCG5_MYCSJ</name>
<evidence type="ECO:0000256" key="1">
    <source>
        <dbReference type="PROSITE-ProRule" id="PRU00285"/>
    </source>
</evidence>
<dbReference type="InterPro" id="IPR008978">
    <property type="entry name" value="HSP20-like_chaperone"/>
</dbReference>
<dbReference type="Gene3D" id="2.60.40.790">
    <property type="match status" value="1"/>
</dbReference>
<comment type="similarity">
    <text evidence="1 2">Belongs to the small heat shock protein (HSP20) family.</text>
</comment>
<evidence type="ECO:0000256" key="2">
    <source>
        <dbReference type="RuleBase" id="RU003616"/>
    </source>
</evidence>
<sequence length="143" mass="15623">MSNVAVQQHQRPSWPDISDLFAGLPAWANLRPVLGGHPIKVEEDIKDGKYELQAEIPGVDPEKDIDVVVRDGVLTIKTERSEKKESRGRSEFTYGSFARSVTLPAAADEDGITAGYDKGILTVTVPLKEPASPEKHVTIKSTD</sequence>
<dbReference type="Pfam" id="PF00011">
    <property type="entry name" value="HSP20"/>
    <property type="match status" value="1"/>
</dbReference>
<dbReference type="InterPro" id="IPR031107">
    <property type="entry name" value="Small_HSP"/>
</dbReference>
<gene>
    <name evidence="4" type="ordered locus">Mjls_1109</name>
</gene>
<organism evidence="4">
    <name type="scientific">Mycobacterium sp. (strain JLS)</name>
    <dbReference type="NCBI Taxonomy" id="164757"/>
    <lineage>
        <taxon>Bacteria</taxon>
        <taxon>Bacillati</taxon>
        <taxon>Actinomycetota</taxon>
        <taxon>Actinomycetes</taxon>
        <taxon>Mycobacteriales</taxon>
        <taxon>Mycobacteriaceae</taxon>
        <taxon>Mycobacterium</taxon>
    </lineage>
</organism>
<evidence type="ECO:0000259" key="3">
    <source>
        <dbReference type="PROSITE" id="PS01031"/>
    </source>
</evidence>
<protein>
    <submittedName>
        <fullName evidence="4">Heat shock protein Hsp20</fullName>
    </submittedName>
</protein>
<accession>A0A5Q5CCG5</accession>
<evidence type="ECO:0000313" key="4">
    <source>
        <dbReference type="EMBL" id="ABN96915.1"/>
    </source>
</evidence>
<reference evidence="4" key="1">
    <citation type="submission" date="2007-02" db="EMBL/GenBank/DDBJ databases">
        <title>Complete sequence of Mycobacterium sp. JLS.</title>
        <authorList>
            <consortium name="US DOE Joint Genome Institute"/>
            <person name="Copeland A."/>
            <person name="Lucas S."/>
            <person name="Lapidus A."/>
            <person name="Barry K."/>
            <person name="Detter J.C."/>
            <person name="Glavina del Rio T."/>
            <person name="Hammon N."/>
            <person name="Israni S."/>
            <person name="Dalin E."/>
            <person name="Tice H."/>
            <person name="Pitluck S."/>
            <person name="Chain P."/>
            <person name="Malfatti S."/>
            <person name="Shin M."/>
            <person name="Vergez L."/>
            <person name="Schmutz J."/>
            <person name="Larimer F."/>
            <person name="Land M."/>
            <person name="Hauser L."/>
            <person name="Kyrpides N."/>
            <person name="Mikhailova N."/>
            <person name="Miller C.D."/>
            <person name="Anderson A.J."/>
            <person name="Sims R.C."/>
            <person name="Richardson P."/>
        </authorList>
    </citation>
    <scope>NUCLEOTIDE SEQUENCE [LARGE SCALE GENOMIC DNA]</scope>
    <source>
        <strain evidence="4">JLS</strain>
    </source>
</reference>
<proteinExistence type="inferred from homology"/>
<dbReference type="KEGG" id="mjl:Mjls_1109"/>
<dbReference type="PROSITE" id="PS01031">
    <property type="entry name" value="SHSP"/>
    <property type="match status" value="1"/>
</dbReference>
<dbReference type="SUPFAM" id="SSF49764">
    <property type="entry name" value="HSP20-like chaperones"/>
    <property type="match status" value="1"/>
</dbReference>
<keyword evidence="4" id="KW-0346">Stress response</keyword>
<dbReference type="InterPro" id="IPR002068">
    <property type="entry name" value="A-crystallin/Hsp20_dom"/>
</dbReference>
<dbReference type="EMBL" id="CP000580">
    <property type="protein sequence ID" value="ABN96915.1"/>
    <property type="molecule type" value="Genomic_DNA"/>
</dbReference>
<feature type="domain" description="SHSP" evidence="3">
    <location>
        <begin position="30"/>
        <end position="142"/>
    </location>
</feature>